<evidence type="ECO:0000256" key="4">
    <source>
        <dbReference type="ARBA" id="ARBA00023002"/>
    </source>
</evidence>
<keyword evidence="8" id="KW-1185">Reference proteome</keyword>
<evidence type="ECO:0000256" key="5">
    <source>
        <dbReference type="PIRNR" id="PIRNR000099"/>
    </source>
</evidence>
<evidence type="ECO:0000256" key="2">
    <source>
        <dbReference type="ARBA" id="ARBA00010178"/>
    </source>
</evidence>
<comment type="pathway">
    <text evidence="1">Amino-acid biosynthesis; L-histidine biosynthesis; L-histidine from 5-phospho-alpha-D-ribose 1-diphosphate: step 9/9.</text>
</comment>
<evidence type="ECO:0000256" key="1">
    <source>
        <dbReference type="ARBA" id="ARBA00004940"/>
    </source>
</evidence>
<dbReference type="InterPro" id="IPR022695">
    <property type="entry name" value="Histidinol_DH_monofunct"/>
</dbReference>
<dbReference type="Gene3D" id="3.40.50.1980">
    <property type="entry name" value="Nitrogenase molybdenum iron protein domain"/>
    <property type="match status" value="2"/>
</dbReference>
<name>A0ABP4QYR6_9ACTN</name>
<dbReference type="Gene3D" id="1.20.5.1300">
    <property type="match status" value="1"/>
</dbReference>
<sequence length="454" mass="47131">MSSINLNVLDWANADAADRERVLTRNGTQQGLTRVTDLNRSIAELVEHVRHDGDAALVAALRKFDGVEAAPDTLRVGEDEFAQARAKLSDELIEAIRVSIARSRAFNEAIVERASWSMPGPDGTSVGEVARPIESAGLFVPSGKGSYPSVLIQIGTPAVVAGVSRIVVVVPPNPTPGGTQVDAATLVVAEELGLDEVYCLNGPSGVAALAIGTETVPAVGKIVGPGSPAVTIAQQLVQSMGVQVAPGLGPTDSLIVADSTADPVTLAADFLNEAEHGADSSAVLVSTDRGLLERVAKELESQWRGLPEPRRGYAKSSICDNGGLILAASDEQALEIANAYASEHVQLAVADPESWLAGVRHAGTVLMGQWTPFSASNFSIGTPATLPTTGFAKSVSGVTAHTYLTTIATAALSESDFWTIAPSIEALATHEGFPAHLASVTTRRKLHDGPAPTP</sequence>
<comment type="similarity">
    <text evidence="2 5 6">Belongs to the histidinol dehydrogenase family.</text>
</comment>
<dbReference type="PANTHER" id="PTHR21256">
    <property type="entry name" value="HISTIDINOL DEHYDROGENASE HDH"/>
    <property type="match status" value="1"/>
</dbReference>
<dbReference type="Pfam" id="PF00815">
    <property type="entry name" value="Histidinol_dh"/>
    <property type="match status" value="1"/>
</dbReference>
<organism evidence="7 8">
    <name type="scientific">Kribbella alba</name>
    <dbReference type="NCBI Taxonomy" id="190197"/>
    <lineage>
        <taxon>Bacteria</taxon>
        <taxon>Bacillati</taxon>
        <taxon>Actinomycetota</taxon>
        <taxon>Actinomycetes</taxon>
        <taxon>Propionibacteriales</taxon>
        <taxon>Kribbellaceae</taxon>
        <taxon>Kribbella</taxon>
    </lineage>
</organism>
<protein>
    <recommendedName>
        <fullName evidence="3">Histidinol dehydrogenase</fullName>
    </recommendedName>
</protein>
<dbReference type="InterPro" id="IPR012131">
    <property type="entry name" value="Hstdl_DH"/>
</dbReference>
<evidence type="ECO:0000313" key="8">
    <source>
        <dbReference type="Proteomes" id="UP001501319"/>
    </source>
</evidence>
<evidence type="ECO:0000256" key="3">
    <source>
        <dbReference type="ARBA" id="ARBA00016531"/>
    </source>
</evidence>
<dbReference type="PIRSF" id="PIRSF000099">
    <property type="entry name" value="Histidinol_dh"/>
    <property type="match status" value="1"/>
</dbReference>
<reference evidence="8" key="1">
    <citation type="journal article" date="2019" name="Int. J. Syst. Evol. Microbiol.">
        <title>The Global Catalogue of Microorganisms (GCM) 10K type strain sequencing project: providing services to taxonomists for standard genome sequencing and annotation.</title>
        <authorList>
            <consortium name="The Broad Institute Genomics Platform"/>
            <consortium name="The Broad Institute Genome Sequencing Center for Infectious Disease"/>
            <person name="Wu L."/>
            <person name="Ma J."/>
        </authorList>
    </citation>
    <scope>NUCLEOTIDE SEQUENCE [LARGE SCALE GENOMIC DNA]</scope>
    <source>
        <strain evidence="8">JCM 14306</strain>
    </source>
</reference>
<proteinExistence type="inferred from homology"/>
<comment type="caution">
    <text evidence="7">The sequence shown here is derived from an EMBL/GenBank/DDBJ whole genome shotgun (WGS) entry which is preliminary data.</text>
</comment>
<dbReference type="EMBL" id="BAAANE010000003">
    <property type="protein sequence ID" value="GAA1624760.1"/>
    <property type="molecule type" value="Genomic_DNA"/>
</dbReference>
<keyword evidence="4 5" id="KW-0560">Oxidoreductase</keyword>
<dbReference type="InterPro" id="IPR016161">
    <property type="entry name" value="Ald_DH/histidinol_DH"/>
</dbReference>
<evidence type="ECO:0000313" key="7">
    <source>
        <dbReference type="EMBL" id="GAA1624760.1"/>
    </source>
</evidence>
<dbReference type="RefSeq" id="WP_344109328.1">
    <property type="nucleotide sequence ID" value="NZ_BAAANE010000003.1"/>
</dbReference>
<dbReference type="SUPFAM" id="SSF53720">
    <property type="entry name" value="ALDH-like"/>
    <property type="match status" value="1"/>
</dbReference>
<dbReference type="Proteomes" id="UP001501319">
    <property type="component" value="Unassembled WGS sequence"/>
</dbReference>
<accession>A0ABP4QYR6</accession>
<evidence type="ECO:0000256" key="6">
    <source>
        <dbReference type="RuleBase" id="RU004175"/>
    </source>
</evidence>
<gene>
    <name evidence="7" type="primary">hisD_1</name>
    <name evidence="7" type="ORF">GCM10009744_10420</name>
</gene>
<dbReference type="PANTHER" id="PTHR21256:SF2">
    <property type="entry name" value="HISTIDINE BIOSYNTHESIS TRIFUNCTIONAL PROTEIN"/>
    <property type="match status" value="1"/>
</dbReference>
<dbReference type="NCBIfam" id="TIGR00069">
    <property type="entry name" value="hisD"/>
    <property type="match status" value="1"/>
</dbReference>
<dbReference type="PRINTS" id="PR00083">
    <property type="entry name" value="HOLDHDRGNASE"/>
</dbReference>